<dbReference type="Gene3D" id="6.10.250.3440">
    <property type="match status" value="1"/>
</dbReference>
<dbReference type="InterPro" id="IPR042831">
    <property type="entry name" value="Ribosomal_mL40_fung"/>
</dbReference>
<dbReference type="PANTHER" id="PTHR39150:SF1">
    <property type="entry name" value="LARGE RIBOSOMAL SUBUNIT PROTEIN ML40"/>
    <property type="match status" value="1"/>
</dbReference>
<dbReference type="EMBL" id="JAKWFO010000001">
    <property type="protein sequence ID" value="KAI9639231.1"/>
    <property type="molecule type" value="Genomic_DNA"/>
</dbReference>
<evidence type="ECO:0000256" key="1">
    <source>
        <dbReference type="SAM" id="MobiDB-lite"/>
    </source>
</evidence>
<organism evidence="2 3">
    <name type="scientific">Dioszegia hungarica</name>
    <dbReference type="NCBI Taxonomy" id="4972"/>
    <lineage>
        <taxon>Eukaryota</taxon>
        <taxon>Fungi</taxon>
        <taxon>Dikarya</taxon>
        <taxon>Basidiomycota</taxon>
        <taxon>Agaricomycotina</taxon>
        <taxon>Tremellomycetes</taxon>
        <taxon>Tremellales</taxon>
        <taxon>Bulleribasidiaceae</taxon>
        <taxon>Dioszegia</taxon>
    </lineage>
</organism>
<evidence type="ECO:0000313" key="2">
    <source>
        <dbReference type="EMBL" id="KAI9639231.1"/>
    </source>
</evidence>
<dbReference type="Proteomes" id="UP001164286">
    <property type="component" value="Unassembled WGS sequence"/>
</dbReference>
<dbReference type="GO" id="GO:0032543">
    <property type="term" value="P:mitochondrial translation"/>
    <property type="evidence" value="ECO:0007669"/>
    <property type="project" value="InterPro"/>
</dbReference>
<proteinExistence type="predicted"/>
<dbReference type="RefSeq" id="XP_052949008.1">
    <property type="nucleotide sequence ID" value="XM_053090637.1"/>
</dbReference>
<name>A0AA38HF26_9TREE</name>
<dbReference type="PANTHER" id="PTHR39150">
    <property type="entry name" value="54S RIBOSOMAL PROTEIN L28, MITOCHONDRIAL"/>
    <property type="match status" value="1"/>
</dbReference>
<reference evidence="2" key="1">
    <citation type="journal article" date="2022" name="G3 (Bethesda)">
        <title>High quality genome of the basidiomycete yeast Dioszegia hungarica PDD-24b-2 isolated from cloud water.</title>
        <authorList>
            <person name="Jarrige D."/>
            <person name="Haridas S."/>
            <person name="Bleykasten-Grosshans C."/>
            <person name="Joly M."/>
            <person name="Nadalig T."/>
            <person name="Sancelme M."/>
            <person name="Vuilleumier S."/>
            <person name="Grigoriev I.V."/>
            <person name="Amato P."/>
            <person name="Bringel F."/>
        </authorList>
    </citation>
    <scope>NUCLEOTIDE SEQUENCE</scope>
    <source>
        <strain evidence="2">PDD-24b-2</strain>
    </source>
</reference>
<gene>
    <name evidence="2" type="ORF">MKK02DRAFT_39526</name>
</gene>
<accession>A0AA38HF26</accession>
<dbReference type="GO" id="GO:0005739">
    <property type="term" value="C:mitochondrion"/>
    <property type="evidence" value="ECO:0007669"/>
    <property type="project" value="GOC"/>
</dbReference>
<dbReference type="GeneID" id="77729842"/>
<dbReference type="AlphaFoldDB" id="A0AA38HF26"/>
<evidence type="ECO:0000313" key="3">
    <source>
        <dbReference type="Proteomes" id="UP001164286"/>
    </source>
</evidence>
<feature type="region of interest" description="Disordered" evidence="1">
    <location>
        <begin position="20"/>
        <end position="39"/>
    </location>
</feature>
<comment type="caution">
    <text evidence="2">The sequence shown here is derived from an EMBL/GenBank/DDBJ whole genome shotgun (WGS) entry which is preliminary data.</text>
</comment>
<keyword evidence="3" id="KW-1185">Reference proteome</keyword>
<protein>
    <submittedName>
        <fullName evidence="2">Uncharacterized protein</fullName>
    </submittedName>
</protein>
<dbReference type="GO" id="GO:0003735">
    <property type="term" value="F:structural constituent of ribosome"/>
    <property type="evidence" value="ECO:0007669"/>
    <property type="project" value="InterPro"/>
</dbReference>
<sequence length="196" mass="21768">MLPLISRPTLASTSRLLIRHASQPSSNPHLAVPSDSRTDTIRQTLYPPTAHKPSSASPTGAYHPQYVERVEAVVADSEAHETIERAWKLFQREKRAKHAAALEAKLAAMVDACEELDRVTSGEGGVGRHVFERAMARASFSPPEDIKGKKGSEARFLEVRLEGMWPRESWVPTETRGKGWNYEWKRPGTGGSLTKQ</sequence>